<evidence type="ECO:0000256" key="7">
    <source>
        <dbReference type="PROSITE-ProRule" id="PRU01360"/>
    </source>
</evidence>
<keyword evidence="2 7" id="KW-0813">Transport</keyword>
<dbReference type="Gene3D" id="2.40.170.20">
    <property type="entry name" value="TonB-dependent receptor, beta-barrel domain"/>
    <property type="match status" value="1"/>
</dbReference>
<dbReference type="NCBIfam" id="TIGR04056">
    <property type="entry name" value="OMP_RagA_SusC"/>
    <property type="match status" value="1"/>
</dbReference>
<keyword evidence="4 7" id="KW-0812">Transmembrane</keyword>
<keyword evidence="3 7" id="KW-1134">Transmembrane beta strand</keyword>
<dbReference type="Gene3D" id="2.170.130.10">
    <property type="entry name" value="TonB-dependent receptor, plug domain"/>
    <property type="match status" value="1"/>
</dbReference>
<dbReference type="InterPro" id="IPR012910">
    <property type="entry name" value="Plug_dom"/>
</dbReference>
<evidence type="ECO:0000256" key="3">
    <source>
        <dbReference type="ARBA" id="ARBA00022452"/>
    </source>
</evidence>
<dbReference type="SUPFAM" id="SSF56935">
    <property type="entry name" value="Porins"/>
    <property type="match status" value="1"/>
</dbReference>
<dbReference type="SUPFAM" id="SSF49464">
    <property type="entry name" value="Carboxypeptidase regulatory domain-like"/>
    <property type="match status" value="1"/>
</dbReference>
<evidence type="ECO:0000313" key="9">
    <source>
        <dbReference type="EMBL" id="MEJ2902073.1"/>
    </source>
</evidence>
<protein>
    <submittedName>
        <fullName evidence="9">SusC/RagA family TonB-linked outer membrane protein</fullName>
    </submittedName>
</protein>
<dbReference type="InterPro" id="IPR023996">
    <property type="entry name" value="TonB-dep_OMP_SusC/RagA"/>
</dbReference>
<evidence type="ECO:0000259" key="8">
    <source>
        <dbReference type="Pfam" id="PF07715"/>
    </source>
</evidence>
<dbReference type="InterPro" id="IPR008969">
    <property type="entry name" value="CarboxyPept-like_regulatory"/>
</dbReference>
<reference evidence="9 10" key="1">
    <citation type="submission" date="2024-03" db="EMBL/GenBank/DDBJ databases">
        <title>Sequence of Lycoming College Course Isolates.</title>
        <authorList>
            <person name="Plotts O."/>
            <person name="Newman J."/>
        </authorList>
    </citation>
    <scope>NUCLEOTIDE SEQUENCE [LARGE SCALE GENOMIC DNA]</scope>
    <source>
        <strain evidence="9 10">CJB-3</strain>
    </source>
</reference>
<proteinExistence type="inferred from homology"/>
<feature type="domain" description="TonB-dependent receptor plug" evidence="8">
    <location>
        <begin position="142"/>
        <end position="250"/>
    </location>
</feature>
<dbReference type="Proteomes" id="UP001378956">
    <property type="component" value="Unassembled WGS sequence"/>
</dbReference>
<accession>A0ABU8NLH1</accession>
<sequence length="1062" mass="118728">MRVTGFLRSIFAVAICCPLWSYATINEWTRLPPDQQFDDRFNNKYENVLVKTVSGTVTDEKKLPVAGVSVRLKGSKNGTVTNAEGRYVLKDIPDNGGILVFSSLGFISKEVPVTGTTVNVVLAEAANDLNELVVVGYGTRSKKDLTGAISQVKAVQLENQHPNSVQDLLRGNVPGLNVAFSASPKGGNNSDLQVRGKSSLIAGVTPLLVVDGVIYPGQLSDINPSDIETIDVLKDASSAAVYGAKAASGVVIITTKRGKSDKPVITLNTTIGMASREVTEHVYDANGFVNWRTDVLKSINAGTIGTQPSRFNDPRTLPSNVTLAQWYAYDNTPITADPIDTWLTRLKMFPIEIENYKAGKSTNWEDLIYRNGFRQDHTFGISGRKEEVNYYLSLGYTNNEGLTVGDQYKNARARLNLEGKAAKFATIGVNFQYASRDESAVPIDFGQIRNASPLGSKYKDDGITLRPSPNDDLGNNRNPFLDNVYRERMLKYNTIFSTMYVKGELPFGFSYSVNVTPSYDQTREFNHFSALHPDYVARKGYADRTETTRFNWQIDNVLKWNKTFNKIHQFDVTFLMNAEKLKQTSSRIENEGFDPNDKLSYHNIGSGIKPIVSSNDLVTTGDALMARLNYTLNSKYLLTATIRRDGYSAFGQRNPRATFPSLALGWVFSDEGFMKSVSWLNYAKLRLSYGSVGNRDIDGYLALSNLNTGKYLYVSPSGTVFPIAQLYVDRMINRDLKWESTSSFNGGLDFSILNNIIDGSVEVYKKNTSNLLLLRALPSVTGFFNIASNLGNVTNTGVEIALNSNNFKRENFSWKTSVNFSLNRNKIVHLFGEVNQLDKEGKVIGKVENNDPGNGWFIGKDVNAIWDLKVLGVWQQNEAAEAAKYGVKPGDFKLQDVNGDFKFTDADKQFLGSRNPKFTTSMRNEFTFFKQFDFSFSMYSNWGAMTDFNEAKNNSGFQDRQNSYKVPYWTAENPINDYARLYSSNGSANYNVYRKTSFIRIDNVSLAYTLPKKLVEKGRLNSVRIFTTVQNAAIYAPDWDYWDPQNKNPTPRYVTLGLNVTL</sequence>
<keyword evidence="5 7" id="KW-0472">Membrane</keyword>
<evidence type="ECO:0000256" key="6">
    <source>
        <dbReference type="ARBA" id="ARBA00023237"/>
    </source>
</evidence>
<evidence type="ECO:0000256" key="2">
    <source>
        <dbReference type="ARBA" id="ARBA00022448"/>
    </source>
</evidence>
<dbReference type="Gene3D" id="2.60.40.1120">
    <property type="entry name" value="Carboxypeptidase-like, regulatory domain"/>
    <property type="match status" value="1"/>
</dbReference>
<comment type="similarity">
    <text evidence="7">Belongs to the TonB-dependent receptor family.</text>
</comment>
<dbReference type="InterPro" id="IPR039426">
    <property type="entry name" value="TonB-dep_rcpt-like"/>
</dbReference>
<evidence type="ECO:0000256" key="1">
    <source>
        <dbReference type="ARBA" id="ARBA00004571"/>
    </source>
</evidence>
<evidence type="ECO:0000256" key="5">
    <source>
        <dbReference type="ARBA" id="ARBA00023136"/>
    </source>
</evidence>
<dbReference type="InterPro" id="IPR037066">
    <property type="entry name" value="Plug_dom_sf"/>
</dbReference>
<keyword evidence="10" id="KW-1185">Reference proteome</keyword>
<dbReference type="RefSeq" id="WP_337715856.1">
    <property type="nucleotide sequence ID" value="NZ_JBBEUB010000001.1"/>
</dbReference>
<name>A0ABU8NLH1_9SPHI</name>
<dbReference type="NCBIfam" id="TIGR04057">
    <property type="entry name" value="SusC_RagA_signa"/>
    <property type="match status" value="1"/>
</dbReference>
<dbReference type="Pfam" id="PF13715">
    <property type="entry name" value="CarbopepD_reg_2"/>
    <property type="match status" value="1"/>
</dbReference>
<organism evidence="9 10">
    <name type="scientific">Pedobacter panaciterrae</name>
    <dbReference type="NCBI Taxonomy" id="363849"/>
    <lineage>
        <taxon>Bacteria</taxon>
        <taxon>Pseudomonadati</taxon>
        <taxon>Bacteroidota</taxon>
        <taxon>Sphingobacteriia</taxon>
        <taxon>Sphingobacteriales</taxon>
        <taxon>Sphingobacteriaceae</taxon>
        <taxon>Pedobacter</taxon>
    </lineage>
</organism>
<dbReference type="EMBL" id="JBBEUB010000001">
    <property type="protein sequence ID" value="MEJ2902073.1"/>
    <property type="molecule type" value="Genomic_DNA"/>
</dbReference>
<dbReference type="Pfam" id="PF07715">
    <property type="entry name" value="Plug"/>
    <property type="match status" value="1"/>
</dbReference>
<dbReference type="InterPro" id="IPR023997">
    <property type="entry name" value="TonB-dep_OMP_SusC/RagA_CS"/>
</dbReference>
<evidence type="ECO:0000256" key="4">
    <source>
        <dbReference type="ARBA" id="ARBA00022692"/>
    </source>
</evidence>
<comment type="caution">
    <text evidence="9">The sequence shown here is derived from an EMBL/GenBank/DDBJ whole genome shotgun (WGS) entry which is preliminary data.</text>
</comment>
<keyword evidence="6 7" id="KW-0998">Cell outer membrane</keyword>
<comment type="subcellular location">
    <subcellularLocation>
        <location evidence="1 7">Cell outer membrane</location>
        <topology evidence="1 7">Multi-pass membrane protein</topology>
    </subcellularLocation>
</comment>
<gene>
    <name evidence="9" type="ORF">WAE58_06545</name>
</gene>
<dbReference type="InterPro" id="IPR036942">
    <property type="entry name" value="Beta-barrel_TonB_sf"/>
</dbReference>
<evidence type="ECO:0000313" key="10">
    <source>
        <dbReference type="Proteomes" id="UP001378956"/>
    </source>
</evidence>
<dbReference type="PROSITE" id="PS52016">
    <property type="entry name" value="TONB_DEPENDENT_REC_3"/>
    <property type="match status" value="1"/>
</dbReference>